<reference evidence="8 10" key="1">
    <citation type="submission" date="2023-05" db="EMBL/GenBank/DDBJ databases">
        <authorList>
            <person name="Zhang X."/>
        </authorList>
    </citation>
    <scope>NUCLEOTIDE SEQUENCE</scope>
    <source>
        <strain evidence="9 10">DM2B3-1</strain>
        <strain evidence="8">YF14B1</strain>
    </source>
</reference>
<dbReference type="Proteomes" id="UP001241110">
    <property type="component" value="Unassembled WGS sequence"/>
</dbReference>
<dbReference type="PANTHER" id="PTHR33884:SF3">
    <property type="entry name" value="UPF0410 PROTEIN YMGE"/>
    <property type="match status" value="1"/>
</dbReference>
<keyword evidence="6 7" id="KW-0472">Membrane</keyword>
<sequence length="96" mass="10593">MSIFAWIILGLIAGALAKLIMPGNQSNNWLLTIVLGVAGAILGGFVSTLLGWGGINGFTLQSIFLSICGSLLLLWIASSGSTHRRYHHRRYRRYRY</sequence>
<evidence type="ECO:0000256" key="1">
    <source>
        <dbReference type="ARBA" id="ARBA00004651"/>
    </source>
</evidence>
<evidence type="ECO:0000256" key="4">
    <source>
        <dbReference type="ARBA" id="ARBA00022692"/>
    </source>
</evidence>
<keyword evidence="4 7" id="KW-0812">Transmembrane</keyword>
<evidence type="ECO:0000313" key="8">
    <source>
        <dbReference type="EMBL" id="MDJ1478901.1"/>
    </source>
</evidence>
<evidence type="ECO:0000313" key="9">
    <source>
        <dbReference type="EMBL" id="MDJ1495435.1"/>
    </source>
</evidence>
<dbReference type="InterPro" id="IPR007341">
    <property type="entry name" value="Transgly_assoc"/>
</dbReference>
<evidence type="ECO:0000256" key="3">
    <source>
        <dbReference type="ARBA" id="ARBA00022475"/>
    </source>
</evidence>
<dbReference type="Proteomes" id="UP001228581">
    <property type="component" value="Unassembled WGS sequence"/>
</dbReference>
<organism evidence="8 11">
    <name type="scientific">Xanthocytophaga flava</name>
    <dbReference type="NCBI Taxonomy" id="3048013"/>
    <lineage>
        <taxon>Bacteria</taxon>
        <taxon>Pseudomonadati</taxon>
        <taxon>Bacteroidota</taxon>
        <taxon>Cytophagia</taxon>
        <taxon>Cytophagales</taxon>
        <taxon>Rhodocytophagaceae</taxon>
        <taxon>Xanthocytophaga</taxon>
    </lineage>
</organism>
<feature type="transmembrane region" description="Helical" evidence="7">
    <location>
        <begin position="27"/>
        <end position="51"/>
    </location>
</feature>
<comment type="caution">
    <text evidence="8">The sequence shown here is derived from an EMBL/GenBank/DDBJ whole genome shotgun (WGS) entry which is preliminary data.</text>
</comment>
<dbReference type="EMBL" id="JASJOS010000001">
    <property type="protein sequence ID" value="MDJ1478901.1"/>
    <property type="molecule type" value="Genomic_DNA"/>
</dbReference>
<feature type="transmembrane region" description="Helical" evidence="7">
    <location>
        <begin position="58"/>
        <end position="77"/>
    </location>
</feature>
<evidence type="ECO:0000313" key="10">
    <source>
        <dbReference type="Proteomes" id="UP001228581"/>
    </source>
</evidence>
<evidence type="ECO:0000256" key="5">
    <source>
        <dbReference type="ARBA" id="ARBA00022989"/>
    </source>
</evidence>
<evidence type="ECO:0000313" key="11">
    <source>
        <dbReference type="Proteomes" id="UP001241110"/>
    </source>
</evidence>
<comment type="subcellular location">
    <subcellularLocation>
        <location evidence="1">Cell membrane</location>
        <topology evidence="1">Multi-pass membrane protein</topology>
    </subcellularLocation>
</comment>
<evidence type="ECO:0000256" key="6">
    <source>
        <dbReference type="ARBA" id="ARBA00023136"/>
    </source>
</evidence>
<dbReference type="RefSeq" id="WP_313974665.1">
    <property type="nucleotide sequence ID" value="NZ_JASJOR010000001.1"/>
</dbReference>
<dbReference type="PANTHER" id="PTHR33884">
    <property type="entry name" value="UPF0410 PROTEIN YMGE"/>
    <property type="match status" value="1"/>
</dbReference>
<dbReference type="GO" id="GO:0005886">
    <property type="term" value="C:plasma membrane"/>
    <property type="evidence" value="ECO:0007669"/>
    <property type="project" value="UniProtKB-SubCell"/>
</dbReference>
<keyword evidence="10" id="KW-1185">Reference proteome</keyword>
<accession>A0AAE3QL45</accession>
<dbReference type="EMBL" id="JASJOT010000015">
    <property type="protein sequence ID" value="MDJ1495435.1"/>
    <property type="molecule type" value="Genomic_DNA"/>
</dbReference>
<keyword evidence="5 7" id="KW-1133">Transmembrane helix</keyword>
<keyword evidence="3" id="KW-1003">Cell membrane</keyword>
<evidence type="ECO:0000256" key="7">
    <source>
        <dbReference type="SAM" id="Phobius"/>
    </source>
</evidence>
<dbReference type="Pfam" id="PF04226">
    <property type="entry name" value="Transgly_assoc"/>
    <property type="match status" value="1"/>
</dbReference>
<proteinExistence type="inferred from homology"/>
<evidence type="ECO:0000256" key="2">
    <source>
        <dbReference type="ARBA" id="ARBA00011006"/>
    </source>
</evidence>
<protein>
    <submittedName>
        <fullName evidence="8">GlsB/YeaQ/YmgE family stress response membrane protein</fullName>
    </submittedName>
</protein>
<name>A0AAE3QL45_9BACT</name>
<comment type="similarity">
    <text evidence="2">Belongs to the UPF0410 family.</text>
</comment>
<gene>
    <name evidence="8" type="ORF">QNI16_00310</name>
    <name evidence="9" type="ORF">QNI19_21025</name>
</gene>
<dbReference type="AlphaFoldDB" id="A0AAE3QL45"/>